<dbReference type="InterPro" id="IPR002102">
    <property type="entry name" value="Cohesin_dom"/>
</dbReference>
<dbReference type="GO" id="GO:0000272">
    <property type="term" value="P:polysaccharide catabolic process"/>
    <property type="evidence" value="ECO:0007669"/>
    <property type="project" value="InterPro"/>
</dbReference>
<evidence type="ECO:0000259" key="3">
    <source>
        <dbReference type="Pfam" id="PF00963"/>
    </source>
</evidence>
<dbReference type="AlphaFoldDB" id="L9ZLX2"/>
<dbReference type="OrthoDB" id="205619at2157"/>
<dbReference type="PATRIC" id="fig|1227493.4.peg.3846"/>
<dbReference type="Pfam" id="PF00963">
    <property type="entry name" value="Cohesin"/>
    <property type="match status" value="1"/>
</dbReference>
<dbReference type="RefSeq" id="WP_006654941.1">
    <property type="nucleotide sequence ID" value="NZ_AOIM01000043.1"/>
</dbReference>
<dbReference type="Gene3D" id="2.60.40.680">
    <property type="match status" value="1"/>
</dbReference>
<feature type="region of interest" description="Disordered" evidence="1">
    <location>
        <begin position="124"/>
        <end position="149"/>
    </location>
</feature>
<evidence type="ECO:0000256" key="1">
    <source>
        <dbReference type="SAM" id="MobiDB-lite"/>
    </source>
</evidence>
<dbReference type="SUPFAM" id="SSF49384">
    <property type="entry name" value="Carbohydrate-binding domain"/>
    <property type="match status" value="1"/>
</dbReference>
<dbReference type="Proteomes" id="UP000011519">
    <property type="component" value="Unassembled WGS sequence"/>
</dbReference>
<accession>L9ZLX2</accession>
<feature type="region of interest" description="Disordered" evidence="1">
    <location>
        <begin position="199"/>
        <end position="219"/>
    </location>
</feature>
<evidence type="ECO:0000313" key="5">
    <source>
        <dbReference type="Proteomes" id="UP000011519"/>
    </source>
</evidence>
<reference evidence="4 5" key="1">
    <citation type="journal article" date="2014" name="PLoS Genet.">
        <title>Phylogenetically driven sequencing of extremely halophilic archaea reveals strategies for static and dynamic osmo-response.</title>
        <authorList>
            <person name="Becker E.A."/>
            <person name="Seitzer P.M."/>
            <person name="Tritt A."/>
            <person name="Larsen D."/>
            <person name="Krusor M."/>
            <person name="Yao A.I."/>
            <person name="Wu D."/>
            <person name="Madern D."/>
            <person name="Eisen J.A."/>
            <person name="Darling A.E."/>
            <person name="Facciotti M.T."/>
        </authorList>
    </citation>
    <scope>NUCLEOTIDE SEQUENCE [LARGE SCALE GENOMIC DNA]</scope>
    <source>
        <strain evidence="4 5">JCM 10989</strain>
    </source>
</reference>
<dbReference type="CDD" id="cd08547">
    <property type="entry name" value="Type_II_cohesin"/>
    <property type="match status" value="1"/>
</dbReference>
<keyword evidence="2" id="KW-1133">Transmembrane helix</keyword>
<keyword evidence="2" id="KW-0472">Membrane</keyword>
<name>L9ZLX2_9EURY</name>
<dbReference type="GO" id="GO:0030246">
    <property type="term" value="F:carbohydrate binding"/>
    <property type="evidence" value="ECO:0007669"/>
    <property type="project" value="InterPro"/>
</dbReference>
<feature type="transmembrane region" description="Helical" evidence="2">
    <location>
        <begin position="21"/>
        <end position="44"/>
    </location>
</feature>
<feature type="domain" description="Cohesin" evidence="3">
    <location>
        <begin position="59"/>
        <end position="177"/>
    </location>
</feature>
<gene>
    <name evidence="4" type="ORF">C483_19120</name>
</gene>
<keyword evidence="2" id="KW-0812">Transmembrane</keyword>
<dbReference type="EMBL" id="AOIM01000043">
    <property type="protein sequence ID" value="ELY86552.1"/>
    <property type="molecule type" value="Genomic_DNA"/>
</dbReference>
<evidence type="ECO:0000256" key="2">
    <source>
        <dbReference type="SAM" id="Phobius"/>
    </source>
</evidence>
<dbReference type="STRING" id="1227493.C483_19120"/>
<organism evidence="4 5">
    <name type="scientific">Natrialba hulunbeirensis JCM 10989</name>
    <dbReference type="NCBI Taxonomy" id="1227493"/>
    <lineage>
        <taxon>Archaea</taxon>
        <taxon>Methanobacteriati</taxon>
        <taxon>Methanobacteriota</taxon>
        <taxon>Stenosarchaea group</taxon>
        <taxon>Halobacteria</taxon>
        <taxon>Halobacteriales</taxon>
        <taxon>Natrialbaceae</taxon>
        <taxon>Natrialba</taxon>
    </lineage>
</organism>
<feature type="transmembrane region" description="Helical" evidence="2">
    <location>
        <begin position="224"/>
        <end position="244"/>
    </location>
</feature>
<proteinExistence type="predicted"/>
<sequence>MTTSRPDSATGNEGDGGRRGLRLATLIVACCLALVAVAFVPAPVGAGDNVASFWFDPEDTDAAAGETFELELVASSHGDLVGDGVDELAVTLEYDAAIFTVTDIEHERMLADGDSDAEIHESEEIDEDAGTLTLEQEREPSGDGAKTTEPMATITFEVASDAPSGNETIEITDSAAILVSDYPQTTFDRDAHVQIDGSATASDADADADADANSDESLADGVPGFTGAIALGGVLAALALAAVARRRD</sequence>
<dbReference type="InterPro" id="IPR008965">
    <property type="entry name" value="CBM2/CBM3_carb-bd_dom_sf"/>
</dbReference>
<evidence type="ECO:0000313" key="4">
    <source>
        <dbReference type="EMBL" id="ELY86552.1"/>
    </source>
</evidence>
<feature type="compositionally biased region" description="Acidic residues" evidence="1">
    <location>
        <begin position="204"/>
        <end position="218"/>
    </location>
</feature>
<comment type="caution">
    <text evidence="4">The sequence shown here is derived from an EMBL/GenBank/DDBJ whole genome shotgun (WGS) entry which is preliminary data.</text>
</comment>
<protein>
    <recommendedName>
        <fullName evidence="3">Cohesin domain-containing protein</fullName>
    </recommendedName>
</protein>
<keyword evidence="5" id="KW-1185">Reference proteome</keyword>